<gene>
    <name evidence="10" type="ORF">GCM10022216_15170</name>
</gene>
<dbReference type="InterPro" id="IPR023996">
    <property type="entry name" value="TonB-dep_OMP_SusC/RagA"/>
</dbReference>
<evidence type="ECO:0000259" key="9">
    <source>
        <dbReference type="Pfam" id="PF07715"/>
    </source>
</evidence>
<dbReference type="Gene3D" id="2.60.40.1120">
    <property type="entry name" value="Carboxypeptidase-like, regulatory domain"/>
    <property type="match status" value="1"/>
</dbReference>
<comment type="subcellular location">
    <subcellularLocation>
        <location evidence="1 7">Cell outer membrane</location>
        <topology evidence="1 7">Multi-pass membrane protein</topology>
    </subcellularLocation>
</comment>
<dbReference type="InterPro" id="IPR037066">
    <property type="entry name" value="Plug_dom_sf"/>
</dbReference>
<keyword evidence="11" id="KW-1185">Reference proteome</keyword>
<dbReference type="Gene3D" id="2.40.170.20">
    <property type="entry name" value="TonB-dependent receptor, beta-barrel domain"/>
    <property type="match status" value="1"/>
</dbReference>
<dbReference type="Gene3D" id="2.170.130.10">
    <property type="entry name" value="TonB-dependent receptor, plug domain"/>
    <property type="match status" value="1"/>
</dbReference>
<evidence type="ECO:0000256" key="4">
    <source>
        <dbReference type="ARBA" id="ARBA00022692"/>
    </source>
</evidence>
<dbReference type="InterPro" id="IPR008969">
    <property type="entry name" value="CarboxyPept-like_regulatory"/>
</dbReference>
<keyword evidence="6 7" id="KW-0998">Cell outer membrane</keyword>
<keyword evidence="3 7" id="KW-1134">Transmembrane beta strand</keyword>
<dbReference type="Pfam" id="PF07715">
    <property type="entry name" value="Plug"/>
    <property type="match status" value="1"/>
</dbReference>
<reference evidence="11" key="1">
    <citation type="journal article" date="2019" name="Int. J. Syst. Evol. Microbiol.">
        <title>The Global Catalogue of Microorganisms (GCM) 10K type strain sequencing project: providing services to taxonomists for standard genome sequencing and annotation.</title>
        <authorList>
            <consortium name="The Broad Institute Genomics Platform"/>
            <consortium name="The Broad Institute Genome Sequencing Center for Infectious Disease"/>
            <person name="Wu L."/>
            <person name="Ma J."/>
        </authorList>
    </citation>
    <scope>NUCLEOTIDE SEQUENCE [LARGE SCALE GENOMIC DNA]</scope>
    <source>
        <strain evidence="11">JCM 16704</strain>
    </source>
</reference>
<sequence>MITKKIDTYQFKGKRYVKKQGSHQRNSLRPKLIILFFLCLYLPSLGFAIGQEITLNVRQASLKSVLESIQKQSSCNVLAKEQYFRISKLVTINVKNADIKTVLDEIFRDQPLSYQFNQNVITITEAARPTKVSTVQQIQASGTVRDENGKAIVGATVMEKGGTNKIATDNNGRFTLPVKSSSAVIHISAIGFQSRDITFRGSDLNITLSPSDQNIEEVVITGYQTIRKRNFTGASTTLKAEDIRRDGVADVSRMLEGQVAGVTVQNVSGTFGAAPKIRVRGATSITGENKPLWVVDGIVLEDVVNISNEQLSTGDPSTLLGSAVAGINPDDIETFEILKDAAATSLYGARAMNGVVVITTKKGKAGKLITSYTGNFTTSLKPSYNSFDILDSYNQMKIFNEMEMKGWLTYTKILTQSRYGVYGTMAKELGYDEKTGTFPLLNDPDAKSKYLSRFAHINTNWFDQLFNNSLRQEHAVSISGGSEKNQTYASTSFLQDQGWAKGNQAKRLTANIRTSFVPNDKLTYGFIATAYIRDQNAPGTLQRSTKNEGGFNREFDINPFNYALNTARTVPLYNEDGSLFYVRNNYAKFNIQEELENNYLDIKGTDFKLQGELRYKIIPTLTYLLDAAYRYIKTSQDHIIQEASNIPRAFRAGSVYDEDGQNSTIANQNPYLFRDLNNVEGEPVSVLPYGGFRNRNAIDMDNYTFRNSLNLNQKFSDHRVDVFAFQELRYVQRNTSDYRGVGYQYDRGGIPNIDPAIFYYYASRGETYYSAQPTFERYLAFAGTGTYTFRDKLNIGGTVRYDGTNALGKSRIGRWLPTWNVSSSWNVDGEPWFNKQKVLSTLKLRTSYGLVGSIGIAKNSGLILRNSLSPRPYLNQNEPIMNIERLANTELTWEKMYKWNLGTDMSFLNGRYQLTVDYYAHNSFDLIGDLRTSSIGGETIKTANYANLKAHGLEVTIGATIVKNDTWKYHTSLNFGYNKSKIEDLRGNPTINVLSSPNGGAVIGYPQRGLFSVKFLNLSPVNGAPVFVNQEGEASSNVYMNSPFINNLVYEGPLDAILAGGFNNILSYKNLQLNILITGSMGNKIRMNPAFFDNYTDLNALSWDFLNRWVLNSDNEVPSILGRREAQLLDGNFPNSSYNFSDQRVADGGFVRLKQARLSYNLPAKWMNSIKIKTATISLVGNNMFLIYADKRLNGQDPEFFASGGVALPLSRDYTFSVKLGF</sequence>
<protein>
    <submittedName>
        <fullName evidence="10">SusC/RagA family TonB-linked outer membrane protein</fullName>
    </submittedName>
</protein>
<evidence type="ECO:0000256" key="3">
    <source>
        <dbReference type="ARBA" id="ARBA00022452"/>
    </source>
</evidence>
<evidence type="ECO:0000256" key="7">
    <source>
        <dbReference type="PROSITE-ProRule" id="PRU01360"/>
    </source>
</evidence>
<evidence type="ECO:0000259" key="8">
    <source>
        <dbReference type="Pfam" id="PF07660"/>
    </source>
</evidence>
<name>A0ABP7YLT3_9SPHI</name>
<dbReference type="InterPro" id="IPR011662">
    <property type="entry name" value="Secretin/TonB_short_N"/>
</dbReference>
<dbReference type="Pfam" id="PF07660">
    <property type="entry name" value="STN"/>
    <property type="match status" value="1"/>
</dbReference>
<evidence type="ECO:0000313" key="10">
    <source>
        <dbReference type="EMBL" id="GAA4138230.1"/>
    </source>
</evidence>
<keyword evidence="2 7" id="KW-0813">Transport</keyword>
<dbReference type="EMBL" id="BAAAZI010000006">
    <property type="protein sequence ID" value="GAA4138230.1"/>
    <property type="molecule type" value="Genomic_DNA"/>
</dbReference>
<accession>A0ABP7YLT3</accession>
<evidence type="ECO:0000256" key="2">
    <source>
        <dbReference type="ARBA" id="ARBA00022448"/>
    </source>
</evidence>
<dbReference type="Proteomes" id="UP001500101">
    <property type="component" value="Unassembled WGS sequence"/>
</dbReference>
<dbReference type="InterPro" id="IPR036942">
    <property type="entry name" value="Beta-barrel_TonB_sf"/>
</dbReference>
<keyword evidence="4 7" id="KW-0812">Transmembrane</keyword>
<evidence type="ECO:0000256" key="5">
    <source>
        <dbReference type="ARBA" id="ARBA00023136"/>
    </source>
</evidence>
<dbReference type="RefSeq" id="WP_344674021.1">
    <property type="nucleotide sequence ID" value="NZ_BAAAZI010000006.1"/>
</dbReference>
<comment type="similarity">
    <text evidence="7">Belongs to the TonB-dependent receptor family.</text>
</comment>
<evidence type="ECO:0000256" key="6">
    <source>
        <dbReference type="ARBA" id="ARBA00023237"/>
    </source>
</evidence>
<keyword evidence="5 7" id="KW-0472">Membrane</keyword>
<feature type="domain" description="TonB-dependent receptor plug" evidence="9">
    <location>
        <begin position="228"/>
        <end position="355"/>
    </location>
</feature>
<dbReference type="InterPro" id="IPR023997">
    <property type="entry name" value="TonB-dep_OMP_SusC/RagA_CS"/>
</dbReference>
<dbReference type="InterPro" id="IPR012910">
    <property type="entry name" value="Plug_dom"/>
</dbReference>
<dbReference type="NCBIfam" id="TIGR04057">
    <property type="entry name" value="SusC_RagA_signa"/>
    <property type="match status" value="1"/>
</dbReference>
<feature type="domain" description="Secretin/TonB short N-terminal" evidence="8">
    <location>
        <begin position="87"/>
        <end position="124"/>
    </location>
</feature>
<organism evidence="10 11">
    <name type="scientific">Sphingobacterium kyonggiense</name>
    <dbReference type="NCBI Taxonomy" id="714075"/>
    <lineage>
        <taxon>Bacteria</taxon>
        <taxon>Pseudomonadati</taxon>
        <taxon>Bacteroidota</taxon>
        <taxon>Sphingobacteriia</taxon>
        <taxon>Sphingobacteriales</taxon>
        <taxon>Sphingobacteriaceae</taxon>
        <taxon>Sphingobacterium</taxon>
    </lineage>
</organism>
<dbReference type="SUPFAM" id="SSF49464">
    <property type="entry name" value="Carboxypeptidase regulatory domain-like"/>
    <property type="match status" value="1"/>
</dbReference>
<dbReference type="SUPFAM" id="SSF56935">
    <property type="entry name" value="Porins"/>
    <property type="match status" value="1"/>
</dbReference>
<dbReference type="NCBIfam" id="TIGR04056">
    <property type="entry name" value="OMP_RagA_SusC"/>
    <property type="match status" value="1"/>
</dbReference>
<dbReference type="PROSITE" id="PS52016">
    <property type="entry name" value="TONB_DEPENDENT_REC_3"/>
    <property type="match status" value="1"/>
</dbReference>
<dbReference type="InterPro" id="IPR039426">
    <property type="entry name" value="TonB-dep_rcpt-like"/>
</dbReference>
<evidence type="ECO:0000313" key="11">
    <source>
        <dbReference type="Proteomes" id="UP001500101"/>
    </source>
</evidence>
<proteinExistence type="inferred from homology"/>
<dbReference type="Pfam" id="PF13715">
    <property type="entry name" value="CarbopepD_reg_2"/>
    <property type="match status" value="1"/>
</dbReference>
<comment type="caution">
    <text evidence="10">The sequence shown here is derived from an EMBL/GenBank/DDBJ whole genome shotgun (WGS) entry which is preliminary data.</text>
</comment>
<evidence type="ECO:0000256" key="1">
    <source>
        <dbReference type="ARBA" id="ARBA00004571"/>
    </source>
</evidence>